<feature type="domain" description="Aminotransferase class I/classII large" evidence="1">
    <location>
        <begin position="38"/>
        <end position="356"/>
    </location>
</feature>
<dbReference type="GO" id="GO:0047536">
    <property type="term" value="F:2-aminoadipate transaminase activity"/>
    <property type="evidence" value="ECO:0007669"/>
    <property type="project" value="TreeGrafter"/>
</dbReference>
<evidence type="ECO:0000313" key="2">
    <source>
        <dbReference type="EMBL" id="QNO47114.1"/>
    </source>
</evidence>
<dbReference type="Pfam" id="PF00155">
    <property type="entry name" value="Aminotran_1_2"/>
    <property type="match status" value="1"/>
</dbReference>
<dbReference type="InterPro" id="IPR004839">
    <property type="entry name" value="Aminotransferase_I/II_large"/>
</dbReference>
<dbReference type="SUPFAM" id="SSF53383">
    <property type="entry name" value="PLP-dependent transferases"/>
    <property type="match status" value="1"/>
</dbReference>
<name>A0A7G9YGI0_9EURY</name>
<protein>
    <submittedName>
        <fullName evidence="2">Aromatic-amino-acid aminotransferase 1</fullName>
        <ecNumber evidence="2">2.6.1.57</ecNumber>
    </submittedName>
</protein>
<dbReference type="PANTHER" id="PTHR42858:SF1">
    <property type="entry name" value="LD15494P"/>
    <property type="match status" value="1"/>
</dbReference>
<dbReference type="InterPro" id="IPR015421">
    <property type="entry name" value="PyrdxlP-dep_Trfase_major"/>
</dbReference>
<dbReference type="Gene3D" id="3.90.1150.10">
    <property type="entry name" value="Aspartate Aminotransferase, domain 1"/>
    <property type="match status" value="1"/>
</dbReference>
<dbReference type="AlphaFoldDB" id="A0A7G9YGI0"/>
<sequence>MRLAEIPLSGYGHASSTPSPVNRMMADFALEFRDGIDINLGVGYVNEGTIPRRLIEEAQREVLAHPEKYRAALNYGASKGSVNLIESIKRYHLNNRIGGMDKEILESKEIIIGPNGATSLLDGVSHLLKPGIVITTDPIYYIYCNLLERAGFNLLAVPEDEYGIRTDLLSESIEKLGEARQDIRFAYIVTVNNPTSTILANGRRRELVRVVTELSRDLFRKIPIIFDKAYEDMIHDPLAEAPESGFLYDDLGIVYEVGTLSKILAPALRIGYMTGARCAFMRAMVQRTNDVGFSAPLITQEIASYIMDHHINDQIKKVRTGYRERAVAVRRWIDEKLGDFIVDIRGGRAGFYYYLTFEEGIMTEEGSPLHQFLSRTTGDPAIDGSPDEKKPRVLYLPGEFCVHQAGSMAEVGRRQMRLSYGFEEPCKICEAIGYLREGVDYVKGDSDIT</sequence>
<gene>
    <name evidence="2" type="ORF">PLINODHC_00008</name>
</gene>
<dbReference type="InterPro" id="IPR015422">
    <property type="entry name" value="PyrdxlP-dep_Trfase_small"/>
</dbReference>
<evidence type="ECO:0000259" key="1">
    <source>
        <dbReference type="Pfam" id="PF00155"/>
    </source>
</evidence>
<organism evidence="2">
    <name type="scientific">Candidatus Methanogaster sp. ANME-2c ERB4</name>
    <dbReference type="NCBI Taxonomy" id="2759911"/>
    <lineage>
        <taxon>Archaea</taxon>
        <taxon>Methanobacteriati</taxon>
        <taxon>Methanobacteriota</taxon>
        <taxon>Stenosarchaea group</taxon>
        <taxon>Methanomicrobia</taxon>
        <taxon>Methanosarcinales</taxon>
        <taxon>ANME-2 cluster</taxon>
        <taxon>Candidatus Methanogasteraceae</taxon>
        <taxon>Candidatus Methanogaster</taxon>
    </lineage>
</organism>
<dbReference type="EC" id="2.6.1.57" evidence="2"/>
<reference evidence="2" key="1">
    <citation type="submission" date="2020-06" db="EMBL/GenBank/DDBJ databases">
        <title>Unique genomic features of the anaerobic methanotrophic archaea.</title>
        <authorList>
            <person name="Chadwick G.L."/>
            <person name="Skennerton C.T."/>
            <person name="Laso-Perez R."/>
            <person name="Leu A.O."/>
            <person name="Speth D.R."/>
            <person name="Yu H."/>
            <person name="Morgan-Lang C."/>
            <person name="Hatzenpichler R."/>
            <person name="Goudeau D."/>
            <person name="Malmstrom R."/>
            <person name="Brazelton W.J."/>
            <person name="Woyke T."/>
            <person name="Hallam S.J."/>
            <person name="Tyson G.W."/>
            <person name="Wegener G."/>
            <person name="Boetius A."/>
            <person name="Orphan V."/>
        </authorList>
    </citation>
    <scope>NUCLEOTIDE SEQUENCE</scope>
</reference>
<keyword evidence="2" id="KW-0808">Transferase</keyword>
<dbReference type="Gene3D" id="3.40.640.10">
    <property type="entry name" value="Type I PLP-dependent aspartate aminotransferase-like (Major domain)"/>
    <property type="match status" value="1"/>
</dbReference>
<dbReference type="EMBL" id="MT631241">
    <property type="protein sequence ID" value="QNO47114.1"/>
    <property type="molecule type" value="Genomic_DNA"/>
</dbReference>
<keyword evidence="2" id="KW-0032">Aminotransferase</keyword>
<dbReference type="CDD" id="cd00609">
    <property type="entry name" value="AAT_like"/>
    <property type="match status" value="1"/>
</dbReference>
<dbReference type="InterPro" id="IPR015424">
    <property type="entry name" value="PyrdxlP-dep_Trfase"/>
</dbReference>
<dbReference type="PANTHER" id="PTHR42858">
    <property type="entry name" value="AMINOTRANSFERASE"/>
    <property type="match status" value="1"/>
</dbReference>
<accession>A0A7G9YGI0</accession>
<proteinExistence type="predicted"/>
<dbReference type="GO" id="GO:0030170">
    <property type="term" value="F:pyridoxal phosphate binding"/>
    <property type="evidence" value="ECO:0007669"/>
    <property type="project" value="InterPro"/>
</dbReference>